<protein>
    <submittedName>
        <fullName evidence="2">MerR family DNA-binding protein</fullName>
    </submittedName>
</protein>
<name>A0ABR7KHC5_9FIRM</name>
<feature type="domain" description="Transcription regulator MerR DNA binding" evidence="1">
    <location>
        <begin position="4"/>
        <end position="41"/>
    </location>
</feature>
<sequence length="71" mass="8039">MLASLGFSLDEVKEILSEENLKELSQRKLGELDKKCEDLQSEKNLLNIVQIIGELPCCLEDVIDEFGKKSE</sequence>
<evidence type="ECO:0000313" key="2">
    <source>
        <dbReference type="EMBL" id="MBC6012130.1"/>
    </source>
</evidence>
<dbReference type="Proteomes" id="UP000649075">
    <property type="component" value="Unassembled WGS sequence"/>
</dbReference>
<dbReference type="SUPFAM" id="SSF46955">
    <property type="entry name" value="Putative DNA-binding domain"/>
    <property type="match status" value="1"/>
</dbReference>
<proteinExistence type="predicted"/>
<organism evidence="2 3">
    <name type="scientific">Holdemanella hominis</name>
    <dbReference type="NCBI Taxonomy" id="2764327"/>
    <lineage>
        <taxon>Bacteria</taxon>
        <taxon>Bacillati</taxon>
        <taxon>Bacillota</taxon>
        <taxon>Erysipelotrichia</taxon>
        <taxon>Erysipelotrichales</taxon>
        <taxon>Erysipelotrichaceae</taxon>
        <taxon>Holdemanella</taxon>
    </lineage>
</organism>
<keyword evidence="3" id="KW-1185">Reference proteome</keyword>
<dbReference type="InterPro" id="IPR009061">
    <property type="entry name" value="DNA-bd_dom_put_sf"/>
</dbReference>
<dbReference type="RefSeq" id="WP_186998893.1">
    <property type="nucleotide sequence ID" value="NZ_JACRWH010000014.1"/>
</dbReference>
<reference evidence="2 3" key="1">
    <citation type="submission" date="2020-08" db="EMBL/GenBank/DDBJ databases">
        <authorList>
            <person name="Liu C."/>
            <person name="Sun Q."/>
        </authorList>
    </citation>
    <scope>NUCLEOTIDE SEQUENCE [LARGE SCALE GENOMIC DNA]</scope>
    <source>
        <strain evidence="2 3">L34</strain>
    </source>
</reference>
<dbReference type="Pfam" id="PF09278">
    <property type="entry name" value="MerR-DNA-bind"/>
    <property type="match status" value="1"/>
</dbReference>
<keyword evidence="2" id="KW-0238">DNA-binding</keyword>
<evidence type="ECO:0000259" key="1">
    <source>
        <dbReference type="Pfam" id="PF09278"/>
    </source>
</evidence>
<dbReference type="GO" id="GO:0003677">
    <property type="term" value="F:DNA binding"/>
    <property type="evidence" value="ECO:0007669"/>
    <property type="project" value="UniProtKB-KW"/>
</dbReference>
<evidence type="ECO:0000313" key="3">
    <source>
        <dbReference type="Proteomes" id="UP000649075"/>
    </source>
</evidence>
<comment type="caution">
    <text evidence="2">The sequence shown here is derived from an EMBL/GenBank/DDBJ whole genome shotgun (WGS) entry which is preliminary data.</text>
</comment>
<accession>A0ABR7KHC5</accession>
<dbReference type="InterPro" id="IPR015358">
    <property type="entry name" value="Tscrpt_reg_MerR_DNA-bd"/>
</dbReference>
<gene>
    <name evidence="2" type="ORF">H8911_05110</name>
</gene>
<dbReference type="EMBL" id="JACRWH010000014">
    <property type="protein sequence ID" value="MBC6012130.1"/>
    <property type="molecule type" value="Genomic_DNA"/>
</dbReference>